<dbReference type="Gene3D" id="3.10.100.10">
    <property type="entry name" value="Mannose-Binding Protein A, subunit A"/>
    <property type="match status" value="1"/>
</dbReference>
<evidence type="ECO:0000313" key="3">
    <source>
        <dbReference type="EMBL" id="MCQ8102877.1"/>
    </source>
</evidence>
<comment type="caution">
    <text evidence="3">The sequence shown here is derived from an EMBL/GenBank/DDBJ whole genome shotgun (WGS) entry which is preliminary data.</text>
</comment>
<accession>A0ABT1TBN6</accession>
<proteinExistence type="predicted"/>
<sequence>MLISRLTALLFVAASFPSFASPVFNPSNGHYYELHTFTDDWRLDWSEAKAFAGNLTFEGVNGHLATVTSQEEDDFLWHVLAAQGSFLGGFDVSSYNDETGLWQHQAWQWVTGESFSYGNWLPGEPNHWQDGSAETPDNEDYLMYWWPVASDNGRWNDTNLDSSEMTDSGIRYTARGFVVEYAPILTPPVHAPLPASAWLFASGLLLAWRQRGKTA</sequence>
<dbReference type="InterPro" id="IPR050111">
    <property type="entry name" value="C-type_lectin/snaclec_domain"/>
</dbReference>
<dbReference type="Proteomes" id="UP001524499">
    <property type="component" value="Unassembled WGS sequence"/>
</dbReference>
<dbReference type="InterPro" id="IPR016186">
    <property type="entry name" value="C-type_lectin-like/link_sf"/>
</dbReference>
<evidence type="ECO:0000313" key="4">
    <source>
        <dbReference type="Proteomes" id="UP001524499"/>
    </source>
</evidence>
<evidence type="ECO:0000259" key="2">
    <source>
        <dbReference type="PROSITE" id="PS50041"/>
    </source>
</evidence>
<gene>
    <name evidence="3" type="ORF">NP590_02065</name>
</gene>
<feature type="chain" id="PRO_5046939741" description="C-type lectin domain-containing protein" evidence="1">
    <location>
        <begin position="21"/>
        <end position="215"/>
    </location>
</feature>
<evidence type="ECO:0000256" key="1">
    <source>
        <dbReference type="SAM" id="SignalP"/>
    </source>
</evidence>
<reference evidence="3 4" key="1">
    <citation type="submission" date="2022-07" db="EMBL/GenBank/DDBJ databases">
        <title>Methylomonas rivi sp. nov., Methylomonas rosea sp. nov., Methylomonas aureus sp. nov. and Methylomonas subterranea sp. nov., four novel methanotrophs isolated from a freshwater creek and the deep terrestrial subsurface.</title>
        <authorList>
            <person name="Abin C."/>
            <person name="Sankaranarayanan K."/>
            <person name="Garner C."/>
            <person name="Sindelar R."/>
            <person name="Kotary K."/>
            <person name="Garner R."/>
            <person name="Barclay S."/>
            <person name="Lawson P."/>
            <person name="Krumholz L."/>
        </authorList>
    </citation>
    <scope>NUCLEOTIDE SEQUENCE [LARGE SCALE GENOMIC DNA]</scope>
    <source>
        <strain evidence="3 4">SURF-2</strain>
    </source>
</reference>
<dbReference type="RefSeq" id="WP_256600498.1">
    <property type="nucleotide sequence ID" value="NZ_JANIBJ010000002.1"/>
</dbReference>
<name>A0ABT1TBN6_9GAMM</name>
<dbReference type="PROSITE" id="PS50041">
    <property type="entry name" value="C_TYPE_LECTIN_2"/>
    <property type="match status" value="1"/>
</dbReference>
<organism evidence="3 4">
    <name type="scientific">Methylomonas subterranea</name>
    <dbReference type="NCBI Taxonomy" id="2952225"/>
    <lineage>
        <taxon>Bacteria</taxon>
        <taxon>Pseudomonadati</taxon>
        <taxon>Pseudomonadota</taxon>
        <taxon>Gammaproteobacteria</taxon>
        <taxon>Methylococcales</taxon>
        <taxon>Methylococcaceae</taxon>
        <taxon>Methylomonas</taxon>
    </lineage>
</organism>
<dbReference type="SMART" id="SM00034">
    <property type="entry name" value="CLECT"/>
    <property type="match status" value="1"/>
</dbReference>
<keyword evidence="4" id="KW-1185">Reference proteome</keyword>
<dbReference type="PANTHER" id="PTHR22803">
    <property type="entry name" value="MANNOSE, PHOSPHOLIPASE, LECTIN RECEPTOR RELATED"/>
    <property type="match status" value="1"/>
</dbReference>
<dbReference type="SUPFAM" id="SSF56436">
    <property type="entry name" value="C-type lectin-like"/>
    <property type="match status" value="1"/>
</dbReference>
<dbReference type="InterPro" id="IPR001304">
    <property type="entry name" value="C-type_lectin-like"/>
</dbReference>
<keyword evidence="1" id="KW-0732">Signal</keyword>
<protein>
    <recommendedName>
        <fullName evidence="2">C-type lectin domain-containing protein</fullName>
    </recommendedName>
</protein>
<dbReference type="EMBL" id="JANIBJ010000002">
    <property type="protein sequence ID" value="MCQ8102877.1"/>
    <property type="molecule type" value="Genomic_DNA"/>
</dbReference>
<feature type="domain" description="C-type lectin" evidence="2">
    <location>
        <begin position="27"/>
        <end position="159"/>
    </location>
</feature>
<feature type="signal peptide" evidence="1">
    <location>
        <begin position="1"/>
        <end position="20"/>
    </location>
</feature>
<dbReference type="InterPro" id="IPR016187">
    <property type="entry name" value="CTDL_fold"/>
</dbReference>